<proteinExistence type="predicted"/>
<protein>
    <submittedName>
        <fullName evidence="1">Uncharacterized protein</fullName>
    </submittedName>
</protein>
<organism evidence="1 2">
    <name type="scientific">Citrobacter phage SH1</name>
    <dbReference type="NCBI Taxonomy" id="1805464"/>
    <lineage>
        <taxon>Viruses</taxon>
        <taxon>Duplodnaviria</taxon>
        <taxon>Heunggongvirae</taxon>
        <taxon>Uroviricota</taxon>
        <taxon>Caudoviricetes</taxon>
        <taxon>Autographivirales</taxon>
        <taxon>Autotranscriptaviridae</taxon>
        <taxon>Studiervirinae</taxon>
        <taxon>Teetrevirus</taxon>
        <taxon>Teetrevirus SH1</taxon>
    </lineage>
</organism>
<dbReference type="EMBL" id="KU687347">
    <property type="protein sequence ID" value="AMR59413.1"/>
    <property type="molecule type" value="Genomic_DNA"/>
</dbReference>
<keyword evidence="2" id="KW-1185">Reference proteome</keyword>
<sequence>MPTLWLWTLTTSTGQPSRLTLGVCVPRLPLRNYSRRLTSVRYCAQTVTA</sequence>
<dbReference type="RefSeq" id="YP_009286638.1">
    <property type="nucleotide sequence ID" value="NC_031066.1"/>
</dbReference>
<accession>A0A172JFX9</accession>
<name>A0A172JFX9_9CAUD</name>
<dbReference type="Proteomes" id="UP000203218">
    <property type="component" value="Segment"/>
</dbReference>
<gene>
    <name evidence="1" type="ORF">sh1_0013</name>
</gene>
<reference evidence="1 2" key="1">
    <citation type="submission" date="2016-02" db="EMBL/GenBank/DDBJ databases">
        <title>Characterization of five Podoviridae phages infecting Citrobacter freundii.</title>
        <authorList>
            <person name="Hamdi S."/>
            <person name="Rousseau G.M."/>
            <person name="Labrie S.J."/>
            <person name="Saied Kourda R."/>
            <person name="Tremblay D.M."/>
            <person name="Moineau S."/>
            <person name="Ben Slama K."/>
        </authorList>
    </citation>
    <scope>NUCLEOTIDE SEQUENCE [LARGE SCALE GENOMIC DNA]</scope>
</reference>
<evidence type="ECO:0000313" key="2">
    <source>
        <dbReference type="Proteomes" id="UP000203218"/>
    </source>
</evidence>
<evidence type="ECO:0000313" key="1">
    <source>
        <dbReference type="EMBL" id="AMR59413.1"/>
    </source>
</evidence>
<dbReference type="GeneID" id="29066030"/>
<dbReference type="KEGG" id="vg:29066030"/>